<protein>
    <submittedName>
        <fullName evidence="9">Ca2+-binding protein, RTX toxin-related</fullName>
    </submittedName>
</protein>
<keyword evidence="8" id="KW-0472">Membrane</keyword>
<evidence type="ECO:0000313" key="10">
    <source>
        <dbReference type="Proteomes" id="UP000226420"/>
    </source>
</evidence>
<dbReference type="PROSITE" id="PS00330">
    <property type="entry name" value="HEMOLYSIN_CALCIUM"/>
    <property type="match status" value="4"/>
</dbReference>
<dbReference type="InterPro" id="IPR011049">
    <property type="entry name" value="Serralysin-like_metalloprot_C"/>
</dbReference>
<dbReference type="GO" id="GO:0016020">
    <property type="term" value="C:membrane"/>
    <property type="evidence" value="ECO:0007669"/>
    <property type="project" value="UniProtKB-SubCell"/>
</dbReference>
<dbReference type="AlphaFoldDB" id="A0AAJ4WA09"/>
<dbReference type="Proteomes" id="UP000226420">
    <property type="component" value="Unassembled WGS sequence"/>
</dbReference>
<dbReference type="Gene3D" id="2.150.10.10">
    <property type="entry name" value="Serralysin-like metalloprotease, C-terminal"/>
    <property type="match status" value="3"/>
</dbReference>
<comment type="subcellular location">
    <subcellularLocation>
        <location evidence="1">Membrane</location>
    </subcellularLocation>
    <subcellularLocation>
        <location evidence="2">Secreted</location>
    </subcellularLocation>
</comment>
<evidence type="ECO:0000256" key="7">
    <source>
        <dbReference type="ARBA" id="ARBA00023026"/>
    </source>
</evidence>
<dbReference type="InterPro" id="IPR003995">
    <property type="entry name" value="RTX_toxin_determinant-A"/>
</dbReference>
<dbReference type="PANTHER" id="PTHR38340:SF1">
    <property type="entry name" value="S-LAYER PROTEIN"/>
    <property type="match status" value="1"/>
</dbReference>
<keyword evidence="5" id="KW-0677">Repeat</keyword>
<reference evidence="9 10" key="1">
    <citation type="submission" date="2016-10" db="EMBL/GenBank/DDBJ databases">
        <authorList>
            <person name="Varghese N."/>
            <person name="Submissions S."/>
        </authorList>
    </citation>
    <scope>NUCLEOTIDE SEQUENCE [LARGE SCALE GENOMIC DNA]</scope>
    <source>
        <strain evidence="9 10">DSM 5563</strain>
    </source>
</reference>
<proteinExistence type="predicted"/>
<comment type="caution">
    <text evidence="9">The sequence shown here is derived from an EMBL/GenBank/DDBJ whole genome shotgun (WGS) entry which is preliminary data.</text>
</comment>
<evidence type="ECO:0000256" key="2">
    <source>
        <dbReference type="ARBA" id="ARBA00004613"/>
    </source>
</evidence>
<dbReference type="SUPFAM" id="SSF51120">
    <property type="entry name" value="beta-Roll"/>
    <property type="match status" value="3"/>
</dbReference>
<keyword evidence="3" id="KW-0964">Secreted</keyword>
<keyword evidence="7" id="KW-0843">Virulence</keyword>
<accession>A0AAJ4WA09</accession>
<keyword evidence="4" id="KW-0800">Toxin</keyword>
<evidence type="ECO:0000256" key="6">
    <source>
        <dbReference type="ARBA" id="ARBA00022837"/>
    </source>
</evidence>
<keyword evidence="6" id="KW-0106">Calcium</keyword>
<dbReference type="PRINTS" id="PR01488">
    <property type="entry name" value="RTXTOXINA"/>
</dbReference>
<dbReference type="GO" id="GO:0005576">
    <property type="term" value="C:extracellular region"/>
    <property type="evidence" value="ECO:0007669"/>
    <property type="project" value="UniProtKB-SubCell"/>
</dbReference>
<gene>
    <name evidence="9" type="ORF">SAMN02745723_103256</name>
</gene>
<dbReference type="PRINTS" id="PR00313">
    <property type="entry name" value="CABNDNGRPT"/>
</dbReference>
<dbReference type="InterPro" id="IPR018511">
    <property type="entry name" value="Hemolysin-typ_Ca-bd_CS"/>
</dbReference>
<dbReference type="InterPro" id="IPR001343">
    <property type="entry name" value="Hemolysn_Ca-bd"/>
</dbReference>
<evidence type="ECO:0000256" key="4">
    <source>
        <dbReference type="ARBA" id="ARBA00022656"/>
    </source>
</evidence>
<dbReference type="InterPro" id="IPR029058">
    <property type="entry name" value="AB_hydrolase_fold"/>
</dbReference>
<dbReference type="Pfam" id="PF00353">
    <property type="entry name" value="HemolysinCabind"/>
    <property type="match status" value="4"/>
</dbReference>
<organism evidence="9 10">
    <name type="scientific">Pragia fontium DSM 5563 = ATCC 49100</name>
    <dbReference type="NCBI Taxonomy" id="1122977"/>
    <lineage>
        <taxon>Bacteria</taxon>
        <taxon>Pseudomonadati</taxon>
        <taxon>Pseudomonadota</taxon>
        <taxon>Gammaproteobacteria</taxon>
        <taxon>Enterobacterales</taxon>
        <taxon>Budviciaceae</taxon>
        <taxon>Pragia</taxon>
    </lineage>
</organism>
<evidence type="ECO:0000313" key="9">
    <source>
        <dbReference type="EMBL" id="SFC66744.1"/>
    </source>
</evidence>
<sequence>MAIYDYKGKDGRHLVQTANDMIRYNQSGAEEEAIAKQSLSDAGWRLLTPNEIGYSGKVDKSGTYLGERLKTLGAEAEVLGRFDDSGTLQQIGISFHGTGTRSQGLWGQINTISDIKSDLGLIFNHKDYPKKAFNKLFKTIADYATENGLSGEDVLVTGHSLGGAAVNGMAALRHDNWNGFYENSEFIGFAAAYVYEEKDSVLNIGYENDPVHRVISDSHGLQLKGVYPELNGATNNMVIYNDFYAADNYPDGKFSILNFPSWSAHMPMAYKSLLQVSKSAFYEQMDLNSPIVIAGLSDELRDKVWVSDKASASSNHFGQSAFILGSENADLLQDGIRDDFLEGFEGDDRFRVSFGHNTVDGGAGNDTVEVAGELSQFSIARTQDGHLFIVNASSVNDLVSVENVQFNAGGAYSVTENGLAGINVVGYEAIAEGTDGDDTMDVSGWAFGGAGDDVIVGQNGVDYLIGGDGDDVLVGNGGNDILVGGLGNDKLYGGEGNDSLFGGAGNDILVGGAGADTLYGGMGFDIADYSESEAGVTVRLDNGRMLRVDEEGKNINSGGDAEGDLLFEIEGLIGSRFDDVLIGDDGNNLLTGNGGNDQLYGGGGADVFNFSQGSTGTTTIADFSAKEGDRIRLTELGIEDVNQLLDVNVSGKDLHLAVNNDLNIIVTGGFNLEPEQLLYA</sequence>
<dbReference type="SUPFAM" id="SSF53474">
    <property type="entry name" value="alpha/beta-Hydrolases"/>
    <property type="match status" value="1"/>
</dbReference>
<dbReference type="InterPro" id="IPR050557">
    <property type="entry name" value="RTX_toxin/Mannuronan_C5-epim"/>
</dbReference>
<dbReference type="EMBL" id="FOLW01000003">
    <property type="protein sequence ID" value="SFC66744.1"/>
    <property type="molecule type" value="Genomic_DNA"/>
</dbReference>
<dbReference type="GO" id="GO:0090729">
    <property type="term" value="F:toxin activity"/>
    <property type="evidence" value="ECO:0007669"/>
    <property type="project" value="UniProtKB-KW"/>
</dbReference>
<dbReference type="PANTHER" id="PTHR38340">
    <property type="entry name" value="S-LAYER PROTEIN"/>
    <property type="match status" value="1"/>
</dbReference>
<dbReference type="Gene3D" id="3.40.50.1820">
    <property type="entry name" value="alpha/beta hydrolase"/>
    <property type="match status" value="1"/>
</dbReference>
<dbReference type="RefSeq" id="WP_047781841.1">
    <property type="nucleotide sequence ID" value="NZ_FOLW01000003.1"/>
</dbReference>
<evidence type="ECO:0000256" key="1">
    <source>
        <dbReference type="ARBA" id="ARBA00004370"/>
    </source>
</evidence>
<evidence type="ECO:0000256" key="8">
    <source>
        <dbReference type="ARBA" id="ARBA00023136"/>
    </source>
</evidence>
<dbReference type="GO" id="GO:0005509">
    <property type="term" value="F:calcium ion binding"/>
    <property type="evidence" value="ECO:0007669"/>
    <property type="project" value="InterPro"/>
</dbReference>
<name>A0AAJ4WA09_9GAMM</name>
<evidence type="ECO:0000256" key="5">
    <source>
        <dbReference type="ARBA" id="ARBA00022737"/>
    </source>
</evidence>
<evidence type="ECO:0000256" key="3">
    <source>
        <dbReference type="ARBA" id="ARBA00022525"/>
    </source>
</evidence>